<keyword evidence="1" id="KW-1133">Transmembrane helix</keyword>
<feature type="transmembrane region" description="Helical" evidence="1">
    <location>
        <begin position="33"/>
        <end position="56"/>
    </location>
</feature>
<sequence length="59" mass="5988">MESDPRALVAGMILVTVPILSGLPRILNGSSGPILLAGIISAACLAVLFGIAGWWARSA</sequence>
<organism evidence="2 3">
    <name type="scientific">Halalkalicoccus paucihalophilus</name>
    <dbReference type="NCBI Taxonomy" id="1008153"/>
    <lineage>
        <taxon>Archaea</taxon>
        <taxon>Methanobacteriati</taxon>
        <taxon>Methanobacteriota</taxon>
        <taxon>Stenosarchaea group</taxon>
        <taxon>Halobacteria</taxon>
        <taxon>Halobacteriales</taxon>
        <taxon>Halococcaceae</taxon>
        <taxon>Halalkalicoccus</taxon>
    </lineage>
</organism>
<evidence type="ECO:0000313" key="2">
    <source>
        <dbReference type="EMBL" id="KYH27402.1"/>
    </source>
</evidence>
<reference evidence="2 3" key="1">
    <citation type="submission" date="2016-02" db="EMBL/GenBank/DDBJ databases">
        <title>Genome sequence of Halalkalicoccus paucihalophilus DSM 24557.</title>
        <authorList>
            <person name="Poehlein A."/>
            <person name="Daniel R."/>
        </authorList>
    </citation>
    <scope>NUCLEOTIDE SEQUENCE [LARGE SCALE GENOMIC DNA]</scope>
    <source>
        <strain evidence="2 3">DSM 24557</strain>
    </source>
</reference>
<keyword evidence="1" id="KW-0472">Membrane</keyword>
<proteinExistence type="predicted"/>
<protein>
    <submittedName>
        <fullName evidence="2">Uncharacterized protein</fullName>
    </submittedName>
</protein>
<evidence type="ECO:0000313" key="3">
    <source>
        <dbReference type="Proteomes" id="UP000075321"/>
    </source>
</evidence>
<keyword evidence="1" id="KW-0812">Transmembrane</keyword>
<comment type="caution">
    <text evidence="2">The sequence shown here is derived from an EMBL/GenBank/DDBJ whole genome shotgun (WGS) entry which is preliminary data.</text>
</comment>
<dbReference type="PATRIC" id="fig|1008153.3.peg.73"/>
<dbReference type="AlphaFoldDB" id="A0A151AIJ1"/>
<keyword evidence="3" id="KW-1185">Reference proteome</keyword>
<evidence type="ECO:0000256" key="1">
    <source>
        <dbReference type="SAM" id="Phobius"/>
    </source>
</evidence>
<feature type="transmembrane region" description="Helical" evidence="1">
    <location>
        <begin position="7"/>
        <end position="27"/>
    </location>
</feature>
<accession>A0A151AIJ1</accession>
<name>A0A151AIJ1_9EURY</name>
<dbReference type="EMBL" id="LTAZ01000001">
    <property type="protein sequence ID" value="KYH27402.1"/>
    <property type="molecule type" value="Genomic_DNA"/>
</dbReference>
<dbReference type="Proteomes" id="UP000075321">
    <property type="component" value="Unassembled WGS sequence"/>
</dbReference>
<gene>
    <name evidence="2" type="ORF">HAPAU_00680</name>
</gene>